<reference evidence="3" key="1">
    <citation type="submission" date="2025-08" db="UniProtKB">
        <authorList>
            <consortium name="RefSeq"/>
        </authorList>
    </citation>
    <scope>IDENTIFICATION</scope>
    <source>
        <tissue evidence="3">Young leaves</tissue>
    </source>
</reference>
<keyword evidence="2" id="KW-1185">Reference proteome</keyword>
<gene>
    <name evidence="3" type="primary">LOC111444374</name>
</gene>
<dbReference type="Gene3D" id="3.30.740.10">
    <property type="entry name" value="Protein Inhibitor Of Neuronal Nitric Oxide Synthase"/>
    <property type="match status" value="1"/>
</dbReference>
<dbReference type="InterPro" id="IPR037177">
    <property type="entry name" value="DLC_sf"/>
</dbReference>
<evidence type="ECO:0000256" key="1">
    <source>
        <dbReference type="SAM" id="MobiDB-lite"/>
    </source>
</evidence>
<dbReference type="FunFam" id="3.30.740.10:FF:000003">
    <property type="entry name" value="Dynein light chain"/>
    <property type="match status" value="1"/>
</dbReference>
<dbReference type="AlphaFoldDB" id="A0A6J1FJ58"/>
<dbReference type="PANTHER" id="PTHR11886:SF37">
    <property type="entry name" value="DYNEIN LIGHT CHAIN"/>
    <property type="match status" value="1"/>
</dbReference>
<organism evidence="2 3">
    <name type="scientific">Cucurbita moschata</name>
    <name type="common">Winter crookneck squash</name>
    <name type="synonym">Cucurbita pepo var. moschata</name>
    <dbReference type="NCBI Taxonomy" id="3662"/>
    <lineage>
        <taxon>Eukaryota</taxon>
        <taxon>Viridiplantae</taxon>
        <taxon>Streptophyta</taxon>
        <taxon>Embryophyta</taxon>
        <taxon>Tracheophyta</taxon>
        <taxon>Spermatophyta</taxon>
        <taxon>Magnoliopsida</taxon>
        <taxon>eudicotyledons</taxon>
        <taxon>Gunneridae</taxon>
        <taxon>Pentapetalae</taxon>
        <taxon>rosids</taxon>
        <taxon>fabids</taxon>
        <taxon>Cucurbitales</taxon>
        <taxon>Cucurbitaceae</taxon>
        <taxon>Cucurbiteae</taxon>
        <taxon>Cucurbita</taxon>
    </lineage>
</organism>
<proteinExistence type="predicted"/>
<dbReference type="GO" id="GO:0007017">
    <property type="term" value="P:microtubule-based process"/>
    <property type="evidence" value="ECO:0007669"/>
    <property type="project" value="InterPro"/>
</dbReference>
<dbReference type="RefSeq" id="XP_022938230.1">
    <property type="nucleotide sequence ID" value="XM_023082462.1"/>
</dbReference>
<protein>
    <submittedName>
        <fullName evidence="3">Uncharacterized protein LOC111444374</fullName>
    </submittedName>
</protein>
<dbReference type="GO" id="GO:0005868">
    <property type="term" value="C:cytoplasmic dynein complex"/>
    <property type="evidence" value="ECO:0007669"/>
    <property type="project" value="TreeGrafter"/>
</dbReference>
<sequence>MNQSSLEIVMATLNKQMKGGFKSFYKSRDGACNVQACESVSVDKASVYKYNWLGRKSKKVVHQHGGSRGAKGGGDGDGSGGTEGRKMVVEGRKSVSHVETNLGSVASFLQVKVLVSDMPEMMQIQAFRCARRSYDSLEKLSSKLMAYNLKKEFDKVHGPAWHCIVGSSFGSFVTHSTGCFLYFSMEELYILLFRTKIQKATE</sequence>
<dbReference type="GO" id="GO:0045505">
    <property type="term" value="F:dynein intermediate chain binding"/>
    <property type="evidence" value="ECO:0007669"/>
    <property type="project" value="TreeGrafter"/>
</dbReference>
<dbReference type="GeneID" id="111444374"/>
<dbReference type="KEGG" id="cmos:111444374"/>
<evidence type="ECO:0000313" key="2">
    <source>
        <dbReference type="Proteomes" id="UP000504609"/>
    </source>
</evidence>
<accession>A0A6J1FJ58</accession>
<feature type="region of interest" description="Disordered" evidence="1">
    <location>
        <begin position="59"/>
        <end position="85"/>
    </location>
</feature>
<feature type="compositionally biased region" description="Gly residues" evidence="1">
    <location>
        <begin position="66"/>
        <end position="82"/>
    </location>
</feature>
<dbReference type="SUPFAM" id="SSF54648">
    <property type="entry name" value="DLC"/>
    <property type="match status" value="1"/>
</dbReference>
<dbReference type="Pfam" id="PF01221">
    <property type="entry name" value="Dynein_light"/>
    <property type="match status" value="1"/>
</dbReference>
<dbReference type="SMART" id="SM01375">
    <property type="entry name" value="Dynein_light"/>
    <property type="match status" value="1"/>
</dbReference>
<dbReference type="Proteomes" id="UP000504609">
    <property type="component" value="Unplaced"/>
</dbReference>
<name>A0A6J1FJ58_CUCMO</name>
<dbReference type="InterPro" id="IPR001372">
    <property type="entry name" value="Dynein_light_chain_typ-1/2"/>
</dbReference>
<dbReference type="PANTHER" id="PTHR11886">
    <property type="entry name" value="DYNEIN LIGHT CHAIN"/>
    <property type="match status" value="1"/>
</dbReference>
<evidence type="ECO:0000313" key="3">
    <source>
        <dbReference type="RefSeq" id="XP_022938230.1"/>
    </source>
</evidence>